<evidence type="ECO:0000313" key="1">
    <source>
        <dbReference type="EMBL" id="RVD89379.1"/>
    </source>
</evidence>
<evidence type="ECO:0000313" key="2">
    <source>
        <dbReference type="Proteomes" id="UP000283090"/>
    </source>
</evidence>
<reference evidence="1 2" key="1">
    <citation type="submission" date="2019-01" db="EMBL/GenBank/DDBJ databases">
        <title>Intercellular communication is required for trap formation in the nematode-trapping fungus Duddingtonia flagrans.</title>
        <authorList>
            <person name="Youssar L."/>
            <person name="Wernet V."/>
            <person name="Hensel N."/>
            <person name="Hildebrandt H.-G."/>
            <person name="Fischer R."/>
        </authorList>
    </citation>
    <scope>NUCLEOTIDE SEQUENCE [LARGE SCALE GENOMIC DNA]</scope>
    <source>
        <strain evidence="1 2">CBS H-5679</strain>
    </source>
</reference>
<dbReference type="VEuPathDB" id="FungiDB:DFL_000390"/>
<sequence length="95" mass="11069">MENYWEDLVEEYSKNNTPPEVSLVWDKNRNVRIEVHKAVVTQYSTFISGLLSTAATTRRTNAPPEVLVPCDSKTTLHRVIGWMYYKEFRTTFLSP</sequence>
<dbReference type="AlphaFoldDB" id="A0A437ADL4"/>
<protein>
    <recommendedName>
        <fullName evidence="3">BTB domain-containing protein</fullName>
    </recommendedName>
</protein>
<comment type="caution">
    <text evidence="1">The sequence shown here is derived from an EMBL/GenBank/DDBJ whole genome shotgun (WGS) entry which is preliminary data.</text>
</comment>
<dbReference type="GeneID" id="93582701"/>
<keyword evidence="2" id="KW-1185">Reference proteome</keyword>
<accession>A0A437ADL4</accession>
<dbReference type="EMBL" id="SAEB01000001">
    <property type="protein sequence ID" value="RVD89379.1"/>
    <property type="molecule type" value="Genomic_DNA"/>
</dbReference>
<name>A0A437ADL4_ARTFL</name>
<evidence type="ECO:0008006" key="3">
    <source>
        <dbReference type="Google" id="ProtNLM"/>
    </source>
</evidence>
<dbReference type="Proteomes" id="UP000283090">
    <property type="component" value="Unassembled WGS sequence"/>
</dbReference>
<organism evidence="1 2">
    <name type="scientific">Arthrobotrys flagrans</name>
    <name type="common">Nematode-trapping fungus</name>
    <name type="synonym">Trichothecium flagrans</name>
    <dbReference type="NCBI Taxonomy" id="97331"/>
    <lineage>
        <taxon>Eukaryota</taxon>
        <taxon>Fungi</taxon>
        <taxon>Dikarya</taxon>
        <taxon>Ascomycota</taxon>
        <taxon>Pezizomycotina</taxon>
        <taxon>Orbiliomycetes</taxon>
        <taxon>Orbiliales</taxon>
        <taxon>Orbiliaceae</taxon>
        <taxon>Arthrobotrys</taxon>
    </lineage>
</organism>
<proteinExistence type="predicted"/>
<gene>
    <name evidence="1" type="ORF">DFL_000390</name>
</gene>
<dbReference type="RefSeq" id="XP_067494923.1">
    <property type="nucleotide sequence ID" value="XM_067632904.1"/>
</dbReference>